<gene>
    <name evidence="2" type="ORF">AVDCRST_MAG94-4315</name>
</gene>
<dbReference type="AlphaFoldDB" id="A0A6J4N3A0"/>
<dbReference type="Pfam" id="PF13358">
    <property type="entry name" value="DDE_3"/>
    <property type="match status" value="1"/>
</dbReference>
<dbReference type="InterPro" id="IPR038717">
    <property type="entry name" value="Tc1-like_DDE_dom"/>
</dbReference>
<dbReference type="EMBL" id="CADCTY010001491">
    <property type="protein sequence ID" value="CAA9373008.1"/>
    <property type="molecule type" value="Genomic_DNA"/>
</dbReference>
<protein>
    <recommendedName>
        <fullName evidence="1">Tc1-like transposase DDE domain-containing protein</fullName>
    </recommendedName>
</protein>
<accession>A0A6J4N3A0</accession>
<proteinExistence type="predicted"/>
<reference evidence="2" key="1">
    <citation type="submission" date="2020-02" db="EMBL/GenBank/DDBJ databases">
        <authorList>
            <person name="Meier V. D."/>
        </authorList>
    </citation>
    <scope>NUCLEOTIDE SEQUENCE</scope>
    <source>
        <strain evidence="2">AVDCRST_MAG94</strain>
    </source>
</reference>
<evidence type="ECO:0000259" key="1">
    <source>
        <dbReference type="Pfam" id="PF13358"/>
    </source>
</evidence>
<feature type="domain" description="Tc1-like transposase DDE" evidence="1">
    <location>
        <begin position="5"/>
        <end position="181"/>
    </location>
</feature>
<sequence>MGIALWCQDEAGPFQTVPYAASSWQEQEHPQKQSHEYLRNGTAKLMTLFHPHDGQVRVKGVESTTNVVLHAWLKQELTEIVNALPQASTSLSPELTQQMWLDWREGLKVKFTLPSQLPPLRMLLVWDNLAGHQTAELMIWLCEHGILPLYTPLSGSWLNMAESMQRILMRRALDGQNPQTPQQIIHRLETVAKVWNQQPTPFQWGGKRAERRQRARFRRQQHRLGGSGACTQSVLPFPSAPLNGTIHAK</sequence>
<name>A0A6J4N3A0_9CYAN</name>
<organism evidence="2">
    <name type="scientific">uncultured Leptolyngbya sp</name>
    <dbReference type="NCBI Taxonomy" id="332963"/>
    <lineage>
        <taxon>Bacteria</taxon>
        <taxon>Bacillati</taxon>
        <taxon>Cyanobacteriota</taxon>
        <taxon>Cyanophyceae</taxon>
        <taxon>Leptolyngbyales</taxon>
        <taxon>Leptolyngbyaceae</taxon>
        <taxon>Leptolyngbya group</taxon>
        <taxon>Leptolyngbya</taxon>
        <taxon>environmental samples</taxon>
    </lineage>
</organism>
<evidence type="ECO:0000313" key="2">
    <source>
        <dbReference type="EMBL" id="CAA9373008.1"/>
    </source>
</evidence>